<accession>A0A9P4S330</accession>
<keyword evidence="3 6" id="KW-1133">Transmembrane helix</keyword>
<feature type="region of interest" description="Disordered" evidence="5">
    <location>
        <begin position="119"/>
        <end position="145"/>
    </location>
</feature>
<dbReference type="AlphaFoldDB" id="A0A9P4S330"/>
<dbReference type="PANTHER" id="PTHR15549">
    <property type="entry name" value="PAIRED IMMUNOGLOBULIN-LIKE TYPE 2 RECEPTOR"/>
    <property type="match status" value="1"/>
</dbReference>
<gene>
    <name evidence="7" type="ORF">M501DRAFT_962692</name>
</gene>
<dbReference type="GO" id="GO:0071944">
    <property type="term" value="C:cell periphery"/>
    <property type="evidence" value="ECO:0007669"/>
    <property type="project" value="UniProtKB-ARBA"/>
</dbReference>
<feature type="compositionally biased region" description="Polar residues" evidence="5">
    <location>
        <begin position="230"/>
        <end position="255"/>
    </location>
</feature>
<evidence type="ECO:0000256" key="2">
    <source>
        <dbReference type="ARBA" id="ARBA00022692"/>
    </source>
</evidence>
<dbReference type="EMBL" id="MU006110">
    <property type="protein sequence ID" value="KAF2835269.1"/>
    <property type="molecule type" value="Genomic_DNA"/>
</dbReference>
<keyword evidence="2 6" id="KW-0812">Transmembrane</keyword>
<evidence type="ECO:0000313" key="8">
    <source>
        <dbReference type="Proteomes" id="UP000799429"/>
    </source>
</evidence>
<evidence type="ECO:0000313" key="7">
    <source>
        <dbReference type="EMBL" id="KAF2835269.1"/>
    </source>
</evidence>
<feature type="region of interest" description="Disordered" evidence="5">
    <location>
        <begin position="181"/>
        <end position="275"/>
    </location>
</feature>
<dbReference type="GO" id="GO:0016020">
    <property type="term" value="C:membrane"/>
    <property type="evidence" value="ECO:0007669"/>
    <property type="project" value="UniProtKB-SubCell"/>
</dbReference>
<comment type="subcellular location">
    <subcellularLocation>
        <location evidence="1">Membrane</location>
        <topology evidence="1">Single-pass membrane protein</topology>
    </subcellularLocation>
</comment>
<feature type="region of interest" description="Disordered" evidence="5">
    <location>
        <begin position="289"/>
        <end position="327"/>
    </location>
</feature>
<reference evidence="7" key="1">
    <citation type="journal article" date="2020" name="Stud. Mycol.">
        <title>101 Dothideomycetes genomes: a test case for predicting lifestyles and emergence of pathogens.</title>
        <authorList>
            <person name="Haridas S."/>
            <person name="Albert R."/>
            <person name="Binder M."/>
            <person name="Bloem J."/>
            <person name="Labutti K."/>
            <person name="Salamov A."/>
            <person name="Andreopoulos B."/>
            <person name="Baker S."/>
            <person name="Barry K."/>
            <person name="Bills G."/>
            <person name="Bluhm B."/>
            <person name="Cannon C."/>
            <person name="Castanera R."/>
            <person name="Culley D."/>
            <person name="Daum C."/>
            <person name="Ezra D."/>
            <person name="Gonzalez J."/>
            <person name="Henrissat B."/>
            <person name="Kuo A."/>
            <person name="Liang C."/>
            <person name="Lipzen A."/>
            <person name="Lutzoni F."/>
            <person name="Magnuson J."/>
            <person name="Mondo S."/>
            <person name="Nolan M."/>
            <person name="Ohm R."/>
            <person name="Pangilinan J."/>
            <person name="Park H.-J."/>
            <person name="Ramirez L."/>
            <person name="Alfaro M."/>
            <person name="Sun H."/>
            <person name="Tritt A."/>
            <person name="Yoshinaga Y."/>
            <person name="Zwiers L.-H."/>
            <person name="Turgeon B."/>
            <person name="Goodwin S."/>
            <person name="Spatafora J."/>
            <person name="Crous P."/>
            <person name="Grigoriev I."/>
        </authorList>
    </citation>
    <scope>NUCLEOTIDE SEQUENCE</scope>
    <source>
        <strain evidence="7">CBS 101060</strain>
    </source>
</reference>
<proteinExistence type="predicted"/>
<dbReference type="OrthoDB" id="3692311at2759"/>
<evidence type="ECO:0000256" key="5">
    <source>
        <dbReference type="SAM" id="MobiDB-lite"/>
    </source>
</evidence>
<name>A0A9P4S330_9PEZI</name>
<keyword evidence="8" id="KW-1185">Reference proteome</keyword>
<protein>
    <submittedName>
        <fullName evidence="7">Uncharacterized protein</fullName>
    </submittedName>
</protein>
<feature type="transmembrane region" description="Helical" evidence="6">
    <location>
        <begin position="149"/>
        <end position="174"/>
    </location>
</feature>
<organism evidence="7 8">
    <name type="scientific">Patellaria atrata CBS 101060</name>
    <dbReference type="NCBI Taxonomy" id="1346257"/>
    <lineage>
        <taxon>Eukaryota</taxon>
        <taxon>Fungi</taxon>
        <taxon>Dikarya</taxon>
        <taxon>Ascomycota</taxon>
        <taxon>Pezizomycotina</taxon>
        <taxon>Dothideomycetes</taxon>
        <taxon>Dothideomycetes incertae sedis</taxon>
        <taxon>Patellariales</taxon>
        <taxon>Patellariaceae</taxon>
        <taxon>Patellaria</taxon>
    </lineage>
</organism>
<evidence type="ECO:0000256" key="3">
    <source>
        <dbReference type="ARBA" id="ARBA00022989"/>
    </source>
</evidence>
<keyword evidence="4 6" id="KW-0472">Membrane</keyword>
<feature type="compositionally biased region" description="Low complexity" evidence="5">
    <location>
        <begin position="256"/>
        <end position="272"/>
    </location>
</feature>
<evidence type="ECO:0000256" key="1">
    <source>
        <dbReference type="ARBA" id="ARBA00004167"/>
    </source>
</evidence>
<evidence type="ECO:0000256" key="4">
    <source>
        <dbReference type="ARBA" id="ARBA00023136"/>
    </source>
</evidence>
<dbReference type="InterPro" id="IPR051694">
    <property type="entry name" value="Immunoregulatory_rcpt-like"/>
</dbReference>
<sequence length="327" mass="34947">MANDLPFSPTCPSGGDWYVCADGSSFLGCCTSDPCNRGCPSTDLRPASFDRNFFGEFHDQQCSSGDYYTCASNDPPFLGCCHSNPCTQGRCPDDDLTAAFLSNNPSFAADFLVEQNATSTASETTASSTSSATSTSTSPPNSDDDDGGFPVAGIVGAAVGGVVVIIVALVIFYIHRRRKRRDVRVPHTASHEGVIPPPMAEQTTSPNRERYSEMPADTITPSKNFRDSDQTIWSPSSYHASQTQTSKTNLSPEMQHSSYYPSPDPSHLSHPSMGEPFRASQQQFLAELPAESLAPGVGASPAQDGMRESYQSPVSAGTPGSWRPGYI</sequence>
<evidence type="ECO:0000256" key="6">
    <source>
        <dbReference type="SAM" id="Phobius"/>
    </source>
</evidence>
<dbReference type="PANTHER" id="PTHR15549:SF26">
    <property type="entry name" value="AXIAL BUDDING PATTERN PROTEIN 2-RELATED"/>
    <property type="match status" value="1"/>
</dbReference>
<dbReference type="Proteomes" id="UP000799429">
    <property type="component" value="Unassembled WGS sequence"/>
</dbReference>
<feature type="compositionally biased region" description="Low complexity" evidence="5">
    <location>
        <begin position="119"/>
        <end position="138"/>
    </location>
</feature>
<comment type="caution">
    <text evidence="7">The sequence shown here is derived from an EMBL/GenBank/DDBJ whole genome shotgun (WGS) entry which is preliminary data.</text>
</comment>